<comment type="caution">
    <text evidence="2">The sequence shown here is derived from an EMBL/GenBank/DDBJ whole genome shotgun (WGS) entry which is preliminary data.</text>
</comment>
<evidence type="ECO:0000313" key="2">
    <source>
        <dbReference type="EMBL" id="KAJ8397747.1"/>
    </source>
</evidence>
<dbReference type="Proteomes" id="UP001221898">
    <property type="component" value="Unassembled WGS sequence"/>
</dbReference>
<organism evidence="2 3">
    <name type="scientific">Aldrovandia affinis</name>
    <dbReference type="NCBI Taxonomy" id="143900"/>
    <lineage>
        <taxon>Eukaryota</taxon>
        <taxon>Metazoa</taxon>
        <taxon>Chordata</taxon>
        <taxon>Craniata</taxon>
        <taxon>Vertebrata</taxon>
        <taxon>Euteleostomi</taxon>
        <taxon>Actinopterygii</taxon>
        <taxon>Neopterygii</taxon>
        <taxon>Teleostei</taxon>
        <taxon>Notacanthiformes</taxon>
        <taxon>Halosauridae</taxon>
        <taxon>Aldrovandia</taxon>
    </lineage>
</organism>
<feature type="compositionally biased region" description="Basic and acidic residues" evidence="1">
    <location>
        <begin position="45"/>
        <end position="54"/>
    </location>
</feature>
<dbReference type="EMBL" id="JAINUG010000095">
    <property type="protein sequence ID" value="KAJ8397747.1"/>
    <property type="molecule type" value="Genomic_DNA"/>
</dbReference>
<reference evidence="2" key="1">
    <citation type="journal article" date="2023" name="Science">
        <title>Genome structures resolve the early diversification of teleost fishes.</title>
        <authorList>
            <person name="Parey E."/>
            <person name="Louis A."/>
            <person name="Montfort J."/>
            <person name="Bouchez O."/>
            <person name="Roques C."/>
            <person name="Iampietro C."/>
            <person name="Lluch J."/>
            <person name="Castinel A."/>
            <person name="Donnadieu C."/>
            <person name="Desvignes T."/>
            <person name="Floi Bucao C."/>
            <person name="Jouanno E."/>
            <person name="Wen M."/>
            <person name="Mejri S."/>
            <person name="Dirks R."/>
            <person name="Jansen H."/>
            <person name="Henkel C."/>
            <person name="Chen W.J."/>
            <person name="Zahm M."/>
            <person name="Cabau C."/>
            <person name="Klopp C."/>
            <person name="Thompson A.W."/>
            <person name="Robinson-Rechavi M."/>
            <person name="Braasch I."/>
            <person name="Lecointre G."/>
            <person name="Bobe J."/>
            <person name="Postlethwait J.H."/>
            <person name="Berthelot C."/>
            <person name="Roest Crollius H."/>
            <person name="Guiguen Y."/>
        </authorList>
    </citation>
    <scope>NUCLEOTIDE SEQUENCE</scope>
    <source>
        <strain evidence="2">NC1722</strain>
    </source>
</reference>
<feature type="region of interest" description="Disordered" evidence="1">
    <location>
        <begin position="1"/>
        <end position="140"/>
    </location>
</feature>
<name>A0AAD7S8N2_9TELE</name>
<protein>
    <submittedName>
        <fullName evidence="2">Uncharacterized protein</fullName>
    </submittedName>
</protein>
<sequence>MWDKGQGASHLTRAEGFLCASNPQTDRNGTTAGPRRDQNGTVTRPRQEHSDKPPRAPATGSERKKGNSGARRKTRRIQRELGRVSKPAMTSQSAHERRAVRSAGASGLSIGITPRRDLRGQPLKTAYACGQAPESARSFY</sequence>
<evidence type="ECO:0000313" key="3">
    <source>
        <dbReference type="Proteomes" id="UP001221898"/>
    </source>
</evidence>
<feature type="compositionally biased region" description="Polar residues" evidence="1">
    <location>
        <begin position="21"/>
        <end position="31"/>
    </location>
</feature>
<gene>
    <name evidence="2" type="ORF">AAFF_G00434360</name>
</gene>
<dbReference type="AlphaFoldDB" id="A0AAD7S8N2"/>
<proteinExistence type="predicted"/>
<accession>A0AAD7S8N2</accession>
<keyword evidence="3" id="KW-1185">Reference proteome</keyword>
<evidence type="ECO:0000256" key="1">
    <source>
        <dbReference type="SAM" id="MobiDB-lite"/>
    </source>
</evidence>